<name>A0A3A9YHV3_9ACTN</name>
<protein>
    <submittedName>
        <fullName evidence="2">Uncharacterized protein</fullName>
    </submittedName>
</protein>
<sequence length="227" mass="23497">MSRRTGRPSYLTTPPTRRPKPAVVAAAVAVALALGLLGGVIGFNVGRPTQVESTVDQLRRAEAERDVQQIIELTAAARGIGEQLTPILESIQQAAETGRMPEASQARQWQQTVRQLVETFADPPSGTTATNVARGSLKGAVEQTGVAVDTVALAVTKPVPARNEYLGLAARQAALASTAWSVAATQLDQINIDSGQGHQHVHLGPGEADGAFAPDGAAEGSGGLTGR</sequence>
<feature type="region of interest" description="Disordered" evidence="1">
    <location>
        <begin position="195"/>
        <end position="227"/>
    </location>
</feature>
<accession>A0A3A9YHV3</accession>
<evidence type="ECO:0000313" key="2">
    <source>
        <dbReference type="EMBL" id="RKN36602.1"/>
    </source>
</evidence>
<dbReference type="RefSeq" id="WP_120687875.1">
    <property type="nucleotide sequence ID" value="NZ_RAZT01000001.1"/>
</dbReference>
<evidence type="ECO:0000256" key="1">
    <source>
        <dbReference type="SAM" id="MobiDB-lite"/>
    </source>
</evidence>
<reference evidence="2 3" key="1">
    <citation type="submission" date="2018-09" db="EMBL/GenBank/DDBJ databases">
        <title>Micromonospora sp. nov. MS1-9, isolated from a root of Musa sp.</title>
        <authorList>
            <person name="Kuncharoen N."/>
            <person name="Kudo T."/>
            <person name="Ohkuma M."/>
            <person name="Yuki M."/>
            <person name="Tanasupawat S."/>
        </authorList>
    </citation>
    <scope>NUCLEOTIDE SEQUENCE [LARGE SCALE GENOMIC DNA]</scope>
    <source>
        <strain evidence="2 3">MS1-9</strain>
    </source>
</reference>
<comment type="caution">
    <text evidence="2">The sequence shown here is derived from an EMBL/GenBank/DDBJ whole genome shotgun (WGS) entry which is preliminary data.</text>
</comment>
<dbReference type="EMBL" id="RAZT01000001">
    <property type="protein sequence ID" value="RKN36602.1"/>
    <property type="molecule type" value="Genomic_DNA"/>
</dbReference>
<dbReference type="Proteomes" id="UP000275865">
    <property type="component" value="Unassembled WGS sequence"/>
</dbReference>
<evidence type="ECO:0000313" key="3">
    <source>
        <dbReference type="Proteomes" id="UP000275865"/>
    </source>
</evidence>
<dbReference type="AlphaFoldDB" id="A0A3A9YHV3"/>
<organism evidence="2 3">
    <name type="scientific">Micromonospora musae</name>
    <dbReference type="NCBI Taxonomy" id="1894970"/>
    <lineage>
        <taxon>Bacteria</taxon>
        <taxon>Bacillati</taxon>
        <taxon>Actinomycetota</taxon>
        <taxon>Actinomycetes</taxon>
        <taxon>Micromonosporales</taxon>
        <taxon>Micromonosporaceae</taxon>
        <taxon>Micromonospora</taxon>
    </lineage>
</organism>
<proteinExistence type="predicted"/>
<gene>
    <name evidence="2" type="ORF">D7044_02960</name>
</gene>